<dbReference type="Gene3D" id="1.20.120.740">
    <property type="entry name" value="YgfB uncharacterised protein family UPF0149, PF03695"/>
    <property type="match status" value="1"/>
</dbReference>
<accession>A0ABY6N3U3</accession>
<dbReference type="EMBL" id="CP100390">
    <property type="protein sequence ID" value="UZE96753.1"/>
    <property type="molecule type" value="Genomic_DNA"/>
</dbReference>
<reference evidence="2" key="1">
    <citation type="submission" date="2022-06" db="EMBL/GenBank/DDBJ databases">
        <title>Alkalimarinus sp. nov., isolated from gut of a Alitta virens.</title>
        <authorList>
            <person name="Yang A.I."/>
            <person name="Shin N.-R."/>
        </authorList>
    </citation>
    <scope>NUCLEOTIDE SEQUENCE</scope>
    <source>
        <strain evidence="2">A2M4</strain>
    </source>
</reference>
<dbReference type="InterPro" id="IPR011978">
    <property type="entry name" value="YgfB-like"/>
</dbReference>
<dbReference type="PANTHER" id="PTHR37528">
    <property type="entry name" value="UPF0149 PROTEIN YGFB"/>
    <property type="match status" value="1"/>
</dbReference>
<organism evidence="2 3">
    <name type="scientific">Alkalimarinus alittae</name>
    <dbReference type="NCBI Taxonomy" id="2961619"/>
    <lineage>
        <taxon>Bacteria</taxon>
        <taxon>Pseudomonadati</taxon>
        <taxon>Pseudomonadota</taxon>
        <taxon>Gammaproteobacteria</taxon>
        <taxon>Alteromonadales</taxon>
        <taxon>Alteromonadaceae</taxon>
        <taxon>Alkalimarinus</taxon>
    </lineage>
</organism>
<dbReference type="SUPFAM" id="SSF101327">
    <property type="entry name" value="YgfB-like"/>
    <property type="match status" value="1"/>
</dbReference>
<dbReference type="PANTHER" id="PTHR37528:SF1">
    <property type="entry name" value="UPF0149 PROTEIN YGFB"/>
    <property type="match status" value="1"/>
</dbReference>
<dbReference type="NCBIfam" id="TIGR02292">
    <property type="entry name" value="ygfB_yecA"/>
    <property type="match status" value="1"/>
</dbReference>
<evidence type="ECO:0000256" key="1">
    <source>
        <dbReference type="ARBA" id="ARBA00038308"/>
    </source>
</evidence>
<comment type="similarity">
    <text evidence="1">Belongs to the UPF0149 family.</text>
</comment>
<dbReference type="InterPro" id="IPR036255">
    <property type="entry name" value="YgfB-like_sf"/>
</dbReference>
<keyword evidence="3" id="KW-1185">Reference proteome</keyword>
<proteinExistence type="inferred from homology"/>
<evidence type="ECO:0000313" key="2">
    <source>
        <dbReference type="EMBL" id="UZE96753.1"/>
    </source>
</evidence>
<sequence length="198" mass="22312">MTDFNIEQETDFDWLANFYASQGAINHPCELHGLLIGRLAGGERLNADEWIRLVVEHMGLEQLVQDDKSERALTNLIELYTTNLQQLEEMAMGFSLVLPDDEFVLDQRVEALGMWVRGFLEGLALAAKGQLKTADADIQELLRDLVAISQIDDQAEDSEDAEKEIIEIIEYVRVGVVTVFSEFNGQEDPEAEQSTTLH</sequence>
<gene>
    <name evidence="2" type="ORF">NKI27_03100</name>
</gene>
<dbReference type="Pfam" id="PF03695">
    <property type="entry name" value="UPF0149"/>
    <property type="match status" value="1"/>
</dbReference>
<protein>
    <submittedName>
        <fullName evidence="2">UPF0149 family protein</fullName>
    </submittedName>
</protein>
<dbReference type="RefSeq" id="WP_265048238.1">
    <property type="nucleotide sequence ID" value="NZ_CP100390.1"/>
</dbReference>
<name>A0ABY6N3U3_9ALTE</name>
<evidence type="ECO:0000313" key="3">
    <source>
        <dbReference type="Proteomes" id="UP001163739"/>
    </source>
</evidence>
<dbReference type="Proteomes" id="UP001163739">
    <property type="component" value="Chromosome"/>
</dbReference>